<dbReference type="OrthoDB" id="3066495at2759"/>
<reference evidence="2" key="1">
    <citation type="submission" date="2020-05" db="EMBL/GenBank/DDBJ databases">
        <title>Mycena genomes resolve the evolution of fungal bioluminescence.</title>
        <authorList>
            <person name="Tsai I.J."/>
        </authorList>
    </citation>
    <scope>NUCLEOTIDE SEQUENCE</scope>
    <source>
        <strain evidence="2">171206Taipei</strain>
    </source>
</reference>
<dbReference type="EMBL" id="JACAZF010000006">
    <property type="protein sequence ID" value="KAF7300932.1"/>
    <property type="molecule type" value="Genomic_DNA"/>
</dbReference>
<gene>
    <name evidence="2" type="ORF">MIND_00656100</name>
</gene>
<feature type="region of interest" description="Disordered" evidence="1">
    <location>
        <begin position="463"/>
        <end position="498"/>
    </location>
</feature>
<keyword evidence="3" id="KW-1185">Reference proteome</keyword>
<proteinExistence type="predicted"/>
<dbReference type="RefSeq" id="XP_037218932.1">
    <property type="nucleotide sequence ID" value="XM_037363288.1"/>
</dbReference>
<dbReference type="GeneID" id="59345804"/>
<dbReference type="Proteomes" id="UP000636479">
    <property type="component" value="Unassembled WGS sequence"/>
</dbReference>
<feature type="compositionally biased region" description="Polar residues" evidence="1">
    <location>
        <begin position="433"/>
        <end position="442"/>
    </location>
</feature>
<feature type="compositionally biased region" description="Polar residues" evidence="1">
    <location>
        <begin position="400"/>
        <end position="419"/>
    </location>
</feature>
<name>A0A8H6W0X7_9AGAR</name>
<sequence length="856" mass="94515">MSATSTVLILRPNQKAVVVVESPTPRPSYLFPGRTINQFYNWAGSVAETTANKVAHRAGLGPLAATQRIHSYFEHGGPQEKEQRVRQPNKGSVSILRENCTKLFGYTSPTESVETQMNALDGIVDCTTRYPGLRHVFLENTPAHILRPVTLDALCAVWKPEDHRCTNERDKKQLDFFVNLAAACLLDSTMAVFVEAKHAEDPKASVVPDSGSSYSGWTVVEFLLLALEELTSLPSAHTSTVHSSSAVLACVCVRYLGGVLELPSFWRQSGRLFDTVLRKVNNGIIQRLRDVDIQQTDLGAVPADVWLADFDGLNILCTAFLRGIHALIARRGVQSSQETNDCGWYSGTLDVVSLLRYPKAEAMLPNAHSLATSDAFMQWFSTSYRVQAFSTLISIPDDNTSTSNASNTEPLALPTSQAPQPRDINLEPPSTPPSATKTNQGSIRKKLQVPASRLPPFSFGRKKAVTVHSPEPSASPIRQAPPSRVSSPSSSESSVQPIFKLDTSEPEKWFSETFSRDHPRSSIQLAFVHSIKIIIGALAGFFVDRPQLQQKLRVGGPGAGLRQVHTLFTYFDEQQVWDTELLDAFRQMAWKHGGVQAFFTKEMATRLQHTESESSLSLSADVSSATSAEWFTATFLPTATPSDVRLAVTKRVIDILRDPELARPLENHPTLHAEIRAAHQAEKKVEILFAFLDDHSSETDLIECFQSAIWKFGGNGVTSLFNDEMANKVQYRLALQNTSRALAVGAPSPWALPEAINLDWFPATFVSTTTRSRILSALTRNITDILQDQELAGVLSDYAEIPATASTWDQVEKVFQLLDDQPGNTRLIEAFQRAAWRRGGVKYLFNNEVKALLSSL</sequence>
<organism evidence="2 3">
    <name type="scientific">Mycena indigotica</name>
    <dbReference type="NCBI Taxonomy" id="2126181"/>
    <lineage>
        <taxon>Eukaryota</taxon>
        <taxon>Fungi</taxon>
        <taxon>Dikarya</taxon>
        <taxon>Basidiomycota</taxon>
        <taxon>Agaricomycotina</taxon>
        <taxon>Agaricomycetes</taxon>
        <taxon>Agaricomycetidae</taxon>
        <taxon>Agaricales</taxon>
        <taxon>Marasmiineae</taxon>
        <taxon>Mycenaceae</taxon>
        <taxon>Mycena</taxon>
    </lineage>
</organism>
<evidence type="ECO:0000256" key="1">
    <source>
        <dbReference type="SAM" id="MobiDB-lite"/>
    </source>
</evidence>
<dbReference type="AlphaFoldDB" id="A0A8H6W0X7"/>
<feature type="compositionally biased region" description="Low complexity" evidence="1">
    <location>
        <begin position="481"/>
        <end position="497"/>
    </location>
</feature>
<evidence type="ECO:0000313" key="3">
    <source>
        <dbReference type="Proteomes" id="UP000636479"/>
    </source>
</evidence>
<evidence type="ECO:0000313" key="2">
    <source>
        <dbReference type="EMBL" id="KAF7300932.1"/>
    </source>
</evidence>
<protein>
    <submittedName>
        <fullName evidence="2">Uncharacterized protein</fullName>
    </submittedName>
</protein>
<comment type="caution">
    <text evidence="2">The sequence shown here is derived from an EMBL/GenBank/DDBJ whole genome shotgun (WGS) entry which is preliminary data.</text>
</comment>
<accession>A0A8H6W0X7</accession>
<feature type="region of interest" description="Disordered" evidence="1">
    <location>
        <begin position="400"/>
        <end position="447"/>
    </location>
</feature>